<proteinExistence type="predicted"/>
<feature type="chain" id="PRO_5042990955" description="CUB domain-containing protein" evidence="3">
    <location>
        <begin position="20"/>
        <end position="403"/>
    </location>
</feature>
<comment type="caution">
    <text evidence="2">Lacks conserved residue(s) required for the propagation of feature annotation.</text>
</comment>
<evidence type="ECO:0008006" key="8">
    <source>
        <dbReference type="Google" id="ProtNLM"/>
    </source>
</evidence>
<evidence type="ECO:0000313" key="7">
    <source>
        <dbReference type="Proteomes" id="UP001328107"/>
    </source>
</evidence>
<dbReference type="SMART" id="SM00042">
    <property type="entry name" value="CUB"/>
    <property type="match status" value="1"/>
</dbReference>
<dbReference type="InterPro" id="IPR000859">
    <property type="entry name" value="CUB_dom"/>
</dbReference>
<evidence type="ECO:0000256" key="3">
    <source>
        <dbReference type="SAM" id="SignalP"/>
    </source>
</evidence>
<evidence type="ECO:0000256" key="1">
    <source>
        <dbReference type="ARBA" id="ARBA00023157"/>
    </source>
</evidence>
<keyword evidence="1" id="KW-1015">Disulfide bond</keyword>
<evidence type="ECO:0000313" key="6">
    <source>
        <dbReference type="EMBL" id="GMR55814.1"/>
    </source>
</evidence>
<evidence type="ECO:0000259" key="5">
    <source>
        <dbReference type="PROSITE" id="PS50041"/>
    </source>
</evidence>
<accession>A0AAN5I8W7</accession>
<dbReference type="SUPFAM" id="SSF56436">
    <property type="entry name" value="C-type lectin-like"/>
    <property type="match status" value="2"/>
</dbReference>
<gene>
    <name evidence="6" type="ORF">PMAYCL1PPCAC_26009</name>
</gene>
<dbReference type="Pfam" id="PF00431">
    <property type="entry name" value="CUB"/>
    <property type="match status" value="1"/>
</dbReference>
<dbReference type="InterPro" id="IPR016187">
    <property type="entry name" value="CTDL_fold"/>
</dbReference>
<evidence type="ECO:0000259" key="4">
    <source>
        <dbReference type="PROSITE" id="PS01180"/>
    </source>
</evidence>
<dbReference type="InterPro" id="IPR018378">
    <property type="entry name" value="C-type_lectin_CS"/>
</dbReference>
<protein>
    <recommendedName>
        <fullName evidence="8">CUB domain-containing protein</fullName>
    </recommendedName>
</protein>
<feature type="domain" description="CUB" evidence="4">
    <location>
        <begin position="297"/>
        <end position="403"/>
    </location>
</feature>
<dbReference type="Gene3D" id="3.10.100.10">
    <property type="entry name" value="Mannose-Binding Protein A, subunit A"/>
    <property type="match status" value="2"/>
</dbReference>
<sequence length="403" mass="44710">STGMRILLMLFSVLQFAECSCPSGYELVRNGECRKMESRVSHYYDQALGEAIQQCQSVQGHPVIIHDDQDGTFYKNKEYDNLILGLTCNVNKKRWEWIDGSAVDYKPNSGSYDKELDGECATGCVWYIADSKQWNHKCDHTTTSFDLWCVIPVDQPALKDCDNFENDSDDGACYQIGKATSNWQDAQMECRQYGANLASIHNYQENSFVKKLALADGAVNGVFLGGTITGKGKEYGWVDGSNWDYFNFYPGFPIDGLGECLTMDTLGSSGQWMNVDCNTKQSVACVRQPNSSYADVCSTGPWKEGQIIYTPGYPYDASVQCDFFLTVDAGRKIELKIQLLEANTCCDHLIVSDSYIGGNILANLTGTASGNTYTTKSSNLMRVSWIPDGGVNVRGAMFSYRAV</sequence>
<dbReference type="Proteomes" id="UP001328107">
    <property type="component" value="Unassembled WGS sequence"/>
</dbReference>
<dbReference type="InterPro" id="IPR016186">
    <property type="entry name" value="C-type_lectin-like/link_sf"/>
</dbReference>
<keyword evidence="7" id="KW-1185">Reference proteome</keyword>
<dbReference type="CDD" id="cd00037">
    <property type="entry name" value="CLECT"/>
    <property type="match status" value="2"/>
</dbReference>
<dbReference type="PROSITE" id="PS00615">
    <property type="entry name" value="C_TYPE_LECTIN_1"/>
    <property type="match status" value="1"/>
</dbReference>
<feature type="signal peptide" evidence="3">
    <location>
        <begin position="1"/>
        <end position="19"/>
    </location>
</feature>
<dbReference type="PANTHER" id="PTHR22991">
    <property type="entry name" value="PROTEIN CBG13490"/>
    <property type="match status" value="1"/>
</dbReference>
<dbReference type="EMBL" id="BTRK01000005">
    <property type="protein sequence ID" value="GMR55814.1"/>
    <property type="molecule type" value="Genomic_DNA"/>
</dbReference>
<dbReference type="CDD" id="cd00041">
    <property type="entry name" value="CUB"/>
    <property type="match status" value="1"/>
</dbReference>
<dbReference type="PROSITE" id="PS01180">
    <property type="entry name" value="CUB"/>
    <property type="match status" value="1"/>
</dbReference>
<dbReference type="SMART" id="SM00034">
    <property type="entry name" value="CLECT"/>
    <property type="match status" value="2"/>
</dbReference>
<dbReference type="InterPro" id="IPR001304">
    <property type="entry name" value="C-type_lectin-like"/>
</dbReference>
<organism evidence="6 7">
    <name type="scientific">Pristionchus mayeri</name>
    <dbReference type="NCBI Taxonomy" id="1317129"/>
    <lineage>
        <taxon>Eukaryota</taxon>
        <taxon>Metazoa</taxon>
        <taxon>Ecdysozoa</taxon>
        <taxon>Nematoda</taxon>
        <taxon>Chromadorea</taxon>
        <taxon>Rhabditida</taxon>
        <taxon>Rhabditina</taxon>
        <taxon>Diplogasteromorpha</taxon>
        <taxon>Diplogasteroidea</taxon>
        <taxon>Neodiplogasteridae</taxon>
        <taxon>Pristionchus</taxon>
    </lineage>
</organism>
<feature type="domain" description="C-type lectin" evidence="5">
    <location>
        <begin position="169"/>
        <end position="286"/>
    </location>
</feature>
<name>A0AAN5I8W7_9BILA</name>
<dbReference type="Gene3D" id="2.60.120.290">
    <property type="entry name" value="Spermadhesin, CUB domain"/>
    <property type="match status" value="1"/>
</dbReference>
<dbReference type="AlphaFoldDB" id="A0AAN5I8W7"/>
<feature type="non-terminal residue" evidence="6">
    <location>
        <position position="1"/>
    </location>
</feature>
<evidence type="ECO:0000256" key="2">
    <source>
        <dbReference type="PROSITE-ProRule" id="PRU00059"/>
    </source>
</evidence>
<dbReference type="PANTHER" id="PTHR22991:SF40">
    <property type="entry name" value="PROTEIN CBG13490"/>
    <property type="match status" value="1"/>
</dbReference>
<dbReference type="InterPro" id="IPR035914">
    <property type="entry name" value="Sperma_CUB_dom_sf"/>
</dbReference>
<comment type="caution">
    <text evidence="6">The sequence shown here is derived from an EMBL/GenBank/DDBJ whole genome shotgun (WGS) entry which is preliminary data.</text>
</comment>
<dbReference type="PROSITE" id="PS50041">
    <property type="entry name" value="C_TYPE_LECTIN_2"/>
    <property type="match status" value="1"/>
</dbReference>
<dbReference type="SUPFAM" id="SSF49854">
    <property type="entry name" value="Spermadhesin, CUB domain"/>
    <property type="match status" value="1"/>
</dbReference>
<dbReference type="Pfam" id="PF00059">
    <property type="entry name" value="Lectin_C"/>
    <property type="match status" value="2"/>
</dbReference>
<dbReference type="InterPro" id="IPR050976">
    <property type="entry name" value="Snaclec"/>
</dbReference>
<keyword evidence="3" id="KW-0732">Signal</keyword>
<reference evidence="7" key="1">
    <citation type="submission" date="2022-10" db="EMBL/GenBank/DDBJ databases">
        <title>Genome assembly of Pristionchus species.</title>
        <authorList>
            <person name="Yoshida K."/>
            <person name="Sommer R.J."/>
        </authorList>
    </citation>
    <scope>NUCLEOTIDE SEQUENCE [LARGE SCALE GENOMIC DNA]</scope>
    <source>
        <strain evidence="7">RS5460</strain>
    </source>
</reference>